<evidence type="ECO:0000313" key="1">
    <source>
        <dbReference type="EMBL" id="GBP66492.1"/>
    </source>
</evidence>
<name>A0A4C1XU23_EUMVA</name>
<gene>
    <name evidence="1" type="ORF">EVAR_85639_1</name>
</gene>
<dbReference type="AlphaFoldDB" id="A0A4C1XU23"/>
<dbReference type="EMBL" id="BGZK01000958">
    <property type="protein sequence ID" value="GBP66492.1"/>
    <property type="molecule type" value="Genomic_DNA"/>
</dbReference>
<proteinExistence type="predicted"/>
<sequence length="109" mass="11725">MTSTYLLDKVTEGEPSNALAASLFTLGGRAFSEMTSDSEGVVSPASRPKLRLKKVESMAGTSRFVDVAGSRQRLKQAPHIDVAVAAAFLGGQSLTNIFKSLRIIYYPNM</sequence>
<protein>
    <submittedName>
        <fullName evidence="1">Uncharacterized protein</fullName>
    </submittedName>
</protein>
<reference evidence="1 2" key="1">
    <citation type="journal article" date="2019" name="Commun. Biol.">
        <title>The bagworm genome reveals a unique fibroin gene that provides high tensile strength.</title>
        <authorList>
            <person name="Kono N."/>
            <person name="Nakamura H."/>
            <person name="Ohtoshi R."/>
            <person name="Tomita M."/>
            <person name="Numata K."/>
            <person name="Arakawa K."/>
        </authorList>
    </citation>
    <scope>NUCLEOTIDE SEQUENCE [LARGE SCALE GENOMIC DNA]</scope>
</reference>
<accession>A0A4C1XU23</accession>
<organism evidence="1 2">
    <name type="scientific">Eumeta variegata</name>
    <name type="common">Bagworm moth</name>
    <name type="synonym">Eumeta japonica</name>
    <dbReference type="NCBI Taxonomy" id="151549"/>
    <lineage>
        <taxon>Eukaryota</taxon>
        <taxon>Metazoa</taxon>
        <taxon>Ecdysozoa</taxon>
        <taxon>Arthropoda</taxon>
        <taxon>Hexapoda</taxon>
        <taxon>Insecta</taxon>
        <taxon>Pterygota</taxon>
        <taxon>Neoptera</taxon>
        <taxon>Endopterygota</taxon>
        <taxon>Lepidoptera</taxon>
        <taxon>Glossata</taxon>
        <taxon>Ditrysia</taxon>
        <taxon>Tineoidea</taxon>
        <taxon>Psychidae</taxon>
        <taxon>Oiketicinae</taxon>
        <taxon>Eumeta</taxon>
    </lineage>
</organism>
<comment type="caution">
    <text evidence="1">The sequence shown here is derived from an EMBL/GenBank/DDBJ whole genome shotgun (WGS) entry which is preliminary data.</text>
</comment>
<dbReference type="Proteomes" id="UP000299102">
    <property type="component" value="Unassembled WGS sequence"/>
</dbReference>
<evidence type="ECO:0000313" key="2">
    <source>
        <dbReference type="Proteomes" id="UP000299102"/>
    </source>
</evidence>
<keyword evidence="2" id="KW-1185">Reference proteome</keyword>